<dbReference type="GeneID" id="105332559"/>
<keyword evidence="3" id="KW-1185">Reference proteome</keyword>
<evidence type="ECO:0000313" key="3">
    <source>
        <dbReference type="Proteomes" id="UP000005408"/>
    </source>
</evidence>
<dbReference type="AlphaFoldDB" id="A0A8W8LME0"/>
<feature type="signal peptide" evidence="1">
    <location>
        <begin position="1"/>
        <end position="21"/>
    </location>
</feature>
<name>A0A8W8LME0_MAGGI</name>
<dbReference type="SUPFAM" id="SSF57256">
    <property type="entry name" value="Elafin-like"/>
    <property type="match status" value="1"/>
</dbReference>
<keyword evidence="1" id="KW-0732">Signal</keyword>
<dbReference type="OMA" id="MESQPIG"/>
<dbReference type="Proteomes" id="UP000005408">
    <property type="component" value="Unassembled WGS sequence"/>
</dbReference>
<dbReference type="InterPro" id="IPR036645">
    <property type="entry name" value="Elafin-like_sf"/>
</dbReference>
<reference evidence="2" key="1">
    <citation type="submission" date="2022-08" db="UniProtKB">
        <authorList>
            <consortium name="EnsemblMetazoa"/>
        </authorList>
    </citation>
    <scope>IDENTIFICATION</scope>
    <source>
        <strain evidence="2">05x7-T-G4-1.051#20</strain>
    </source>
</reference>
<organism evidence="2 3">
    <name type="scientific">Magallana gigas</name>
    <name type="common">Pacific oyster</name>
    <name type="synonym">Crassostrea gigas</name>
    <dbReference type="NCBI Taxonomy" id="29159"/>
    <lineage>
        <taxon>Eukaryota</taxon>
        <taxon>Metazoa</taxon>
        <taxon>Spiralia</taxon>
        <taxon>Lophotrochozoa</taxon>
        <taxon>Mollusca</taxon>
        <taxon>Bivalvia</taxon>
        <taxon>Autobranchia</taxon>
        <taxon>Pteriomorphia</taxon>
        <taxon>Ostreida</taxon>
        <taxon>Ostreoidea</taxon>
        <taxon>Ostreidae</taxon>
        <taxon>Magallana</taxon>
    </lineage>
</organism>
<evidence type="ECO:0000313" key="2">
    <source>
        <dbReference type="EnsemblMetazoa" id="G28102.1:cds"/>
    </source>
</evidence>
<accession>A0A8W8LME0</accession>
<proteinExistence type="predicted"/>
<dbReference type="KEGG" id="crg:105332559"/>
<evidence type="ECO:0008006" key="4">
    <source>
        <dbReference type="Google" id="ProtNLM"/>
    </source>
</evidence>
<dbReference type="OrthoDB" id="6085198at2759"/>
<protein>
    <recommendedName>
        <fullName evidence="4">WAP domain-containing protein</fullName>
    </recommendedName>
</protein>
<sequence length="343" mass="38571">MGFGVFCRCLWIIGLIQISDAQIRFRNPWINVVRRHSCSIVECNFGETCDLSYQNCRESGPCFLKEPSCVNVFDLPREGTCPDPRVNMIQQFSVDCFDDAGCDAPQICCHSFTGSYCWFPRTRQTVRSLIPRFTNRSVQRILENGTFVETPRDDGGDFFPPEPRFIGNLPVFQERPTETNGNDNTVFILRDPQLGNDRIISTARGQDGNSVLRNGNSQFVNNRLLPAFRETQQDLNSGFSVFSDPPGGALNMINSIETRIPEEFTTVQASNLMVPQTNRQAIPFRSPNTGLSILRNRGQNLGVNMFSNQSPAGIPILMESQPIGTTRTNIRTRPILFRQGTTL</sequence>
<dbReference type="RefSeq" id="XP_011433491.1">
    <property type="nucleotide sequence ID" value="XM_011435189.4"/>
</dbReference>
<dbReference type="EnsemblMetazoa" id="G28102.2">
    <property type="protein sequence ID" value="G28102.2:cds"/>
    <property type="gene ID" value="G28102"/>
</dbReference>
<feature type="chain" id="PRO_5042431682" description="WAP domain-containing protein" evidence="1">
    <location>
        <begin position="22"/>
        <end position="343"/>
    </location>
</feature>
<dbReference type="EnsemblMetazoa" id="G28102.1">
    <property type="protein sequence ID" value="G28102.1:cds"/>
    <property type="gene ID" value="G28102"/>
</dbReference>
<evidence type="ECO:0000256" key="1">
    <source>
        <dbReference type="SAM" id="SignalP"/>
    </source>
</evidence>